<keyword evidence="2" id="KW-1185">Reference proteome</keyword>
<sequence>MDTYVEFDSELFRPYLPDESQVSPGHYGAELAFWLSRKLAQRGVITSYPQREDWGWFIDYRSQDGHAYRLCCASRESSGDKWHCHVDRKTKSLFGRSKAPIEGAAPLIRALYDVLMEEQGIRNVSWDVQER</sequence>
<evidence type="ECO:0000313" key="1">
    <source>
        <dbReference type="EMBL" id="MFC0250669.1"/>
    </source>
</evidence>
<proteinExistence type="predicted"/>
<comment type="caution">
    <text evidence="1">The sequence shown here is derived from an EMBL/GenBank/DDBJ whole genome shotgun (WGS) entry which is preliminary data.</text>
</comment>
<accession>A0ABV6FAZ1</accession>
<reference evidence="1 2" key="1">
    <citation type="submission" date="2024-09" db="EMBL/GenBank/DDBJ databases">
        <authorList>
            <person name="Sun Q."/>
            <person name="Mori K."/>
        </authorList>
    </citation>
    <scope>NUCLEOTIDE SEQUENCE [LARGE SCALE GENOMIC DNA]</scope>
    <source>
        <strain evidence="1 2">CCM 7792</strain>
    </source>
</reference>
<protein>
    <submittedName>
        <fullName evidence="1">Uncharacterized protein</fullName>
    </submittedName>
</protein>
<organism evidence="1 2">
    <name type="scientific">Massilia consociata</name>
    <dbReference type="NCBI Taxonomy" id="760117"/>
    <lineage>
        <taxon>Bacteria</taxon>
        <taxon>Pseudomonadati</taxon>
        <taxon>Pseudomonadota</taxon>
        <taxon>Betaproteobacteria</taxon>
        <taxon>Burkholderiales</taxon>
        <taxon>Oxalobacteraceae</taxon>
        <taxon>Telluria group</taxon>
        <taxon>Massilia</taxon>
    </lineage>
</organism>
<dbReference type="EMBL" id="JBHLWP010000003">
    <property type="protein sequence ID" value="MFC0250669.1"/>
    <property type="molecule type" value="Genomic_DNA"/>
</dbReference>
<name>A0ABV6FAZ1_9BURK</name>
<evidence type="ECO:0000313" key="2">
    <source>
        <dbReference type="Proteomes" id="UP001589773"/>
    </source>
</evidence>
<gene>
    <name evidence="1" type="ORF">ACFFJK_02100</name>
</gene>
<dbReference type="Proteomes" id="UP001589773">
    <property type="component" value="Unassembled WGS sequence"/>
</dbReference>
<dbReference type="RefSeq" id="WP_379677434.1">
    <property type="nucleotide sequence ID" value="NZ_JBHLWP010000003.1"/>
</dbReference>